<dbReference type="Pfam" id="PF01503">
    <property type="entry name" value="PRA-PH"/>
    <property type="match status" value="1"/>
</dbReference>
<dbReference type="FunFam" id="1.10.287.1080:FF:000002">
    <property type="entry name" value="Histidine biosynthesis bifunctional protein HisIE"/>
    <property type="match status" value="1"/>
</dbReference>
<evidence type="ECO:0000313" key="12">
    <source>
        <dbReference type="EMBL" id="EPQ64347.1"/>
    </source>
</evidence>
<dbReference type="InterPro" id="IPR021130">
    <property type="entry name" value="PRib-ATP_PPHydrolase-like"/>
</dbReference>
<evidence type="ECO:0000256" key="3">
    <source>
        <dbReference type="ARBA" id="ARBA00005169"/>
    </source>
</evidence>
<evidence type="ECO:0000256" key="7">
    <source>
        <dbReference type="ARBA" id="ARBA00022801"/>
    </source>
</evidence>
<dbReference type="PANTHER" id="PTHR42945:SF1">
    <property type="entry name" value="HISTIDINE BIOSYNTHESIS BIFUNCTIONAL PROTEIN HIS7"/>
    <property type="match status" value="1"/>
</dbReference>
<dbReference type="FunFam" id="3.10.20.810:FF:000002">
    <property type="entry name" value="Histidine biosynthesis trifunctional protein"/>
    <property type="match status" value="1"/>
</dbReference>
<dbReference type="GO" id="GO:0004636">
    <property type="term" value="F:phosphoribosyl-ATP diphosphatase activity"/>
    <property type="evidence" value="ECO:0007669"/>
    <property type="project" value="UniProtKB-EC"/>
</dbReference>
<dbReference type="OrthoDB" id="1703565at2759"/>
<comment type="pathway">
    <text evidence="3">Amino-acid biosynthesis; L-histidine biosynthesis; L-histidine from 5-phospho-alpha-D-ribose 1-diphosphate: step 3/9.</text>
</comment>
<keyword evidence="7" id="KW-0378">Hydrolase</keyword>
<proteinExistence type="predicted"/>
<reference evidence="14" key="1">
    <citation type="journal article" date="2013" name="Nat. Genet.">
        <title>The wheat powdery mildew genome shows the unique evolution of an obligate biotroph.</title>
        <authorList>
            <person name="Wicker T."/>
            <person name="Oberhaensli S."/>
            <person name="Parlange F."/>
            <person name="Buchmann J.P."/>
            <person name="Shatalina M."/>
            <person name="Roffler S."/>
            <person name="Ben-David R."/>
            <person name="Dolezel J."/>
            <person name="Simkova H."/>
            <person name="Schulze-Lefert P."/>
            <person name="Spanu P.D."/>
            <person name="Bruggmann R."/>
            <person name="Amselem J."/>
            <person name="Quesneville H."/>
            <person name="Ver Loren van Themaat E."/>
            <person name="Paape T."/>
            <person name="Shimizu K.K."/>
            <person name="Keller B."/>
        </authorList>
    </citation>
    <scope>NUCLEOTIDE SEQUENCE [LARGE SCALE GENOMIC DNA]</scope>
    <source>
        <strain evidence="14">96224</strain>
    </source>
</reference>
<sequence length="416" mass="45756">MDNILPLPFIPAVDLNTLRSEAHVGITAQQLACLGCAYITATSSNIDDIFEFFKKYRRLVLCLDVREIISTADITSFLDAGITRVFVTASQATALKAYSERLVLIQDDRHLSDSEYSTNGILIEFPTDAAESEIKHRIVAAAQASPIYITRPESNISSYVSLWKEYSVIPIIPTSNLTVGPLDIPGKISVSKYLAQCWNSDREDHLMPTIVTDSRGISLGLVYSSEESLRESLRTGTGVYQSRKRGLWYKGATSGNTQTLIQISLDCDQDCLKFVVEQNGKGFCHLPQSTCFGNLQGLSKLEQTLVARKSSAPEGSYTARLFSDEKLLRAKIMEEAEELCDAESREAIAFEAADLIYFALAKAVGAGVTLADIEQNLDSKSLKVKRRQGDAKGKWAAREGIAINTVNTEAREQCPS</sequence>
<dbReference type="Proteomes" id="UP000053110">
    <property type="component" value="Unassembled WGS sequence"/>
</dbReference>
<name>A0A061HGC1_BLUGR</name>
<reference evidence="13" key="3">
    <citation type="submission" date="2018-07" db="EMBL/GenBank/DDBJ databases">
        <authorList>
            <person name="Quirk P.G."/>
            <person name="Krulwich T.A."/>
        </authorList>
    </citation>
    <scope>NUCLEOTIDE SEQUENCE</scope>
    <source>
        <strain evidence="13">96224</strain>
    </source>
</reference>
<organism evidence="13">
    <name type="scientific">Blumeria graminis f. sp. tritici 96224</name>
    <dbReference type="NCBI Taxonomy" id="1268274"/>
    <lineage>
        <taxon>Eukaryota</taxon>
        <taxon>Fungi</taxon>
        <taxon>Dikarya</taxon>
        <taxon>Ascomycota</taxon>
        <taxon>Pezizomycotina</taxon>
        <taxon>Leotiomycetes</taxon>
        <taxon>Erysiphales</taxon>
        <taxon>Erysiphaceae</taxon>
        <taxon>Blumeria</taxon>
    </lineage>
</organism>
<evidence type="ECO:0000313" key="13">
    <source>
        <dbReference type="EMBL" id="SUZ10849.1"/>
    </source>
</evidence>
<dbReference type="Gene3D" id="3.10.20.810">
    <property type="entry name" value="Phosphoribosyl-AMP cyclohydrolase"/>
    <property type="match status" value="1"/>
</dbReference>
<dbReference type="HOGENOM" id="CLU_041225_0_0_1"/>
<evidence type="ECO:0000256" key="4">
    <source>
        <dbReference type="ARBA" id="ARBA00005204"/>
    </source>
</evidence>
<protein>
    <submittedName>
        <fullName evidence="13">Bgt-3206</fullName>
    </submittedName>
</protein>
<dbReference type="AlphaFoldDB" id="A0A061HGC1"/>
<feature type="non-terminal residue" evidence="13">
    <location>
        <position position="416"/>
    </location>
</feature>
<dbReference type="PANTHER" id="PTHR42945">
    <property type="entry name" value="HISTIDINE BIOSYNTHESIS BIFUNCTIONAL PROTEIN"/>
    <property type="match status" value="1"/>
</dbReference>
<evidence type="ECO:0000313" key="14">
    <source>
        <dbReference type="Proteomes" id="UP000053110"/>
    </source>
</evidence>
<dbReference type="Gene3D" id="1.10.287.1080">
    <property type="entry name" value="MazG-like"/>
    <property type="match status" value="1"/>
</dbReference>
<dbReference type="GO" id="GO:0000105">
    <property type="term" value="P:L-histidine biosynthetic process"/>
    <property type="evidence" value="ECO:0007669"/>
    <property type="project" value="UniProtKB-UniPathway"/>
</dbReference>
<comment type="catalytic activity">
    <reaction evidence="1">
        <text>1-(5-phospho-beta-D-ribosyl)-5'-AMP + H2O = 1-(5-phospho-beta-D-ribosyl)-5-[(5-phospho-beta-D-ribosylamino)methylideneamino]imidazole-4-carboxamide</text>
        <dbReference type="Rhea" id="RHEA:20049"/>
        <dbReference type="ChEBI" id="CHEBI:15377"/>
        <dbReference type="ChEBI" id="CHEBI:58435"/>
        <dbReference type="ChEBI" id="CHEBI:59457"/>
        <dbReference type="EC" id="3.5.4.19"/>
    </reaction>
</comment>
<keyword evidence="8" id="KW-0067">ATP-binding</keyword>
<keyword evidence="6" id="KW-0547">Nucleotide-binding</keyword>
<gene>
    <name evidence="12" type="ORF">BGT96224_3206</name>
    <name evidence="13" type="ORF">BGT96224V2_LOCUS4024</name>
</gene>
<dbReference type="InterPro" id="IPR038019">
    <property type="entry name" value="PRib_AMP_CycHydrolase_sf"/>
</dbReference>
<comment type="catalytic activity">
    <reaction evidence="2">
        <text>1-(5-phospho-beta-D-ribosyl)-ATP + H2O = 1-(5-phospho-beta-D-ribosyl)-5'-AMP + diphosphate + H(+)</text>
        <dbReference type="Rhea" id="RHEA:22828"/>
        <dbReference type="ChEBI" id="CHEBI:15377"/>
        <dbReference type="ChEBI" id="CHEBI:15378"/>
        <dbReference type="ChEBI" id="CHEBI:33019"/>
        <dbReference type="ChEBI" id="CHEBI:59457"/>
        <dbReference type="ChEBI" id="CHEBI:73183"/>
        <dbReference type="EC" id="3.6.1.31"/>
    </reaction>
</comment>
<dbReference type="InterPro" id="IPR008179">
    <property type="entry name" value="HisE"/>
</dbReference>
<comment type="pathway">
    <text evidence="4">Amino-acid biosynthesis; L-histidine biosynthesis; L-histidine from 5-phospho-alpha-D-ribose 1-diphosphate: step 2/9.</text>
</comment>
<evidence type="ECO:0000256" key="10">
    <source>
        <dbReference type="ARBA" id="ARBA00023268"/>
    </source>
</evidence>
<evidence type="ECO:0000256" key="1">
    <source>
        <dbReference type="ARBA" id="ARBA00000024"/>
    </source>
</evidence>
<dbReference type="GO" id="GO:0005524">
    <property type="term" value="F:ATP binding"/>
    <property type="evidence" value="ECO:0007669"/>
    <property type="project" value="UniProtKB-KW"/>
</dbReference>
<dbReference type="SUPFAM" id="SSF141734">
    <property type="entry name" value="HisI-like"/>
    <property type="match status" value="1"/>
</dbReference>
<dbReference type="CDD" id="cd11546">
    <property type="entry name" value="NTP-PPase_His4"/>
    <property type="match status" value="1"/>
</dbReference>
<dbReference type="Pfam" id="PF01502">
    <property type="entry name" value="PRA-CH"/>
    <property type="match status" value="1"/>
</dbReference>
<dbReference type="SUPFAM" id="SSF101386">
    <property type="entry name" value="all-alpha NTP pyrophosphatases"/>
    <property type="match status" value="1"/>
</dbReference>
<dbReference type="EMBL" id="UIGY01000099">
    <property type="protein sequence ID" value="SUZ10849.1"/>
    <property type="molecule type" value="Genomic_DNA"/>
</dbReference>
<dbReference type="InterPro" id="IPR002496">
    <property type="entry name" value="PRib_AMP_CycHydrolase_dom"/>
</dbReference>
<dbReference type="NCBIfam" id="TIGR03188">
    <property type="entry name" value="histidine_hisI"/>
    <property type="match status" value="1"/>
</dbReference>
<evidence type="ECO:0000256" key="2">
    <source>
        <dbReference type="ARBA" id="ARBA00001460"/>
    </source>
</evidence>
<evidence type="ECO:0000256" key="5">
    <source>
        <dbReference type="ARBA" id="ARBA00022605"/>
    </source>
</evidence>
<dbReference type="UniPathway" id="UPA00031">
    <property type="reaction ID" value="UER00007"/>
</dbReference>
<keyword evidence="10" id="KW-0511">Multifunctional enzyme</keyword>
<dbReference type="EMBL" id="KE375068">
    <property type="protein sequence ID" value="EPQ64347.1"/>
    <property type="molecule type" value="Genomic_DNA"/>
</dbReference>
<evidence type="ECO:0000259" key="11">
    <source>
        <dbReference type="Pfam" id="PF01502"/>
    </source>
</evidence>
<reference evidence="12" key="2">
    <citation type="submission" date="2013-01" db="EMBL/GenBank/DDBJ databases">
        <title>The wheat powdery mildew genome reveals unique evolution of an obligate biotroph.</title>
        <authorList>
            <person name="Oberhaensli S."/>
            <person name="Wicker T."/>
            <person name="Keller B."/>
        </authorList>
    </citation>
    <scope>NUCLEOTIDE SEQUENCE</scope>
    <source>
        <strain evidence="12">96224</strain>
    </source>
</reference>
<evidence type="ECO:0000256" key="9">
    <source>
        <dbReference type="ARBA" id="ARBA00023102"/>
    </source>
</evidence>
<dbReference type="GO" id="GO:0004635">
    <property type="term" value="F:phosphoribosyl-AMP cyclohydrolase activity"/>
    <property type="evidence" value="ECO:0007669"/>
    <property type="project" value="UniProtKB-EC"/>
</dbReference>
<keyword evidence="5" id="KW-0028">Amino-acid biosynthesis</keyword>
<accession>A0A061HGC1</accession>
<keyword evidence="9" id="KW-0368">Histidine biosynthesis</keyword>
<feature type="domain" description="Phosphoribosyl-AMP cyclohydrolase" evidence="11">
    <location>
        <begin position="221"/>
        <end position="292"/>
    </location>
</feature>
<evidence type="ECO:0000256" key="8">
    <source>
        <dbReference type="ARBA" id="ARBA00022840"/>
    </source>
</evidence>
<evidence type="ECO:0000256" key="6">
    <source>
        <dbReference type="ARBA" id="ARBA00022741"/>
    </source>
</evidence>